<dbReference type="Proteomes" id="UP001595846">
    <property type="component" value="Unassembled WGS sequence"/>
</dbReference>
<accession>A0ABD5NTQ2</accession>
<keyword evidence="3" id="KW-1185">Reference proteome</keyword>
<feature type="compositionally biased region" description="Basic residues" evidence="1">
    <location>
        <begin position="213"/>
        <end position="229"/>
    </location>
</feature>
<feature type="region of interest" description="Disordered" evidence="1">
    <location>
        <begin position="211"/>
        <end position="231"/>
    </location>
</feature>
<dbReference type="AlphaFoldDB" id="A0ABD5NTQ2"/>
<dbReference type="PANTHER" id="PTHR39186">
    <property type="entry name" value="DUF2071 FAMILY PROTEIN"/>
    <property type="match status" value="1"/>
</dbReference>
<dbReference type="PANTHER" id="PTHR39186:SF1">
    <property type="entry name" value="DUF2071 DOMAIN-CONTAINING PROTEIN"/>
    <property type="match status" value="1"/>
</dbReference>
<sequence>MSRGDSIRETDRSQVSVDGVLGRLSTPLTLTWRDGLFLHWPIDPDVLRPHVPAPLTLDTREDRAWMSVVPFVASNAGLRYTPRFLRYTTAAITVQTYVAYRGEPGLYLFGVDVDSAALASIFGRVTHVPVRCARMHVSRTEGTAPDGGNTVSFASTRDVTTGLGSRSRDDAPVGSEARFAVTYEPDDAIAFAEPGTRAAWLTDRRRFFAPGRSARRSRRRNRRGRRRRDRTVFGGEVTHAPWPLQSTAVTLSENTLFAANELPEPEAEPIAQYCPELRMTASIPRRVRDR</sequence>
<proteinExistence type="predicted"/>
<dbReference type="EMBL" id="JBHSAQ010000016">
    <property type="protein sequence ID" value="MFC3960300.1"/>
    <property type="molecule type" value="Genomic_DNA"/>
</dbReference>
<reference evidence="2 3" key="1">
    <citation type="journal article" date="2019" name="Int. J. Syst. Evol. Microbiol.">
        <title>The Global Catalogue of Microorganisms (GCM) 10K type strain sequencing project: providing services to taxonomists for standard genome sequencing and annotation.</title>
        <authorList>
            <consortium name="The Broad Institute Genomics Platform"/>
            <consortium name="The Broad Institute Genome Sequencing Center for Infectious Disease"/>
            <person name="Wu L."/>
            <person name="Ma J."/>
        </authorList>
    </citation>
    <scope>NUCLEOTIDE SEQUENCE [LARGE SCALE GENOMIC DNA]</scope>
    <source>
        <strain evidence="2 3">IBRC-M 10256</strain>
    </source>
</reference>
<dbReference type="InterPro" id="IPR018644">
    <property type="entry name" value="DUF2071"/>
</dbReference>
<dbReference type="GeneID" id="73901673"/>
<feature type="region of interest" description="Disordered" evidence="1">
    <location>
        <begin position="141"/>
        <end position="171"/>
    </location>
</feature>
<dbReference type="RefSeq" id="WP_256532578.1">
    <property type="nucleotide sequence ID" value="NZ_CP101824.1"/>
</dbReference>
<evidence type="ECO:0000313" key="2">
    <source>
        <dbReference type="EMBL" id="MFC3960300.1"/>
    </source>
</evidence>
<evidence type="ECO:0000256" key="1">
    <source>
        <dbReference type="SAM" id="MobiDB-lite"/>
    </source>
</evidence>
<evidence type="ECO:0000313" key="3">
    <source>
        <dbReference type="Proteomes" id="UP001595846"/>
    </source>
</evidence>
<dbReference type="SUPFAM" id="SSF160104">
    <property type="entry name" value="Acetoacetate decarboxylase-like"/>
    <property type="match status" value="1"/>
</dbReference>
<dbReference type="InterPro" id="IPR023375">
    <property type="entry name" value="ADC_dom_sf"/>
</dbReference>
<gene>
    <name evidence="2" type="ORF">ACFOUR_18265</name>
</gene>
<dbReference type="Pfam" id="PF09844">
    <property type="entry name" value="DUF2071"/>
    <property type="match status" value="1"/>
</dbReference>
<name>A0ABD5NTQ2_9EURY</name>
<comment type="caution">
    <text evidence="2">The sequence shown here is derived from an EMBL/GenBank/DDBJ whole genome shotgun (WGS) entry which is preliminary data.</text>
</comment>
<feature type="compositionally biased region" description="Polar residues" evidence="1">
    <location>
        <begin position="149"/>
        <end position="164"/>
    </location>
</feature>
<dbReference type="Gene3D" id="2.40.400.10">
    <property type="entry name" value="Acetoacetate decarboxylase-like"/>
    <property type="match status" value="1"/>
</dbReference>
<organism evidence="2 3">
    <name type="scientific">Halovivax cerinus</name>
    <dbReference type="NCBI Taxonomy" id="1487865"/>
    <lineage>
        <taxon>Archaea</taxon>
        <taxon>Methanobacteriati</taxon>
        <taxon>Methanobacteriota</taxon>
        <taxon>Stenosarchaea group</taxon>
        <taxon>Halobacteria</taxon>
        <taxon>Halobacteriales</taxon>
        <taxon>Natrialbaceae</taxon>
        <taxon>Halovivax</taxon>
    </lineage>
</organism>
<protein>
    <submittedName>
        <fullName evidence="2">YqjF family protein</fullName>
    </submittedName>
</protein>